<evidence type="ECO:0000256" key="3">
    <source>
        <dbReference type="SAM" id="Phobius"/>
    </source>
</evidence>
<accession>A0AAD4QQ96</accession>
<dbReference type="Proteomes" id="UP001203297">
    <property type="component" value="Unassembled WGS sequence"/>
</dbReference>
<keyword evidence="3" id="KW-1133">Transmembrane helix</keyword>
<feature type="coiled-coil region" evidence="1">
    <location>
        <begin position="301"/>
        <end position="335"/>
    </location>
</feature>
<name>A0AAD4QQ96_9AGAM</name>
<feature type="region of interest" description="Disordered" evidence="2">
    <location>
        <begin position="1"/>
        <end position="193"/>
    </location>
</feature>
<evidence type="ECO:0000256" key="1">
    <source>
        <dbReference type="SAM" id="Coils"/>
    </source>
</evidence>
<feature type="coiled-coil region" evidence="1">
    <location>
        <begin position="228"/>
        <end position="276"/>
    </location>
</feature>
<keyword evidence="3" id="KW-0812">Transmembrane</keyword>
<feature type="coiled-coil region" evidence="1">
    <location>
        <begin position="476"/>
        <end position="564"/>
    </location>
</feature>
<keyword evidence="1" id="KW-0175">Coiled coil</keyword>
<protein>
    <submittedName>
        <fullName evidence="4">Uncharacterized protein</fullName>
    </submittedName>
</protein>
<dbReference type="Gene3D" id="1.10.287.1490">
    <property type="match status" value="1"/>
</dbReference>
<keyword evidence="5" id="KW-1185">Reference proteome</keyword>
<feature type="compositionally biased region" description="Polar residues" evidence="2">
    <location>
        <begin position="20"/>
        <end position="63"/>
    </location>
</feature>
<dbReference type="AlphaFoldDB" id="A0AAD4QQ96"/>
<dbReference type="EMBL" id="WTXG01000001">
    <property type="protein sequence ID" value="KAI0307708.1"/>
    <property type="molecule type" value="Genomic_DNA"/>
</dbReference>
<feature type="coiled-coil region" evidence="1">
    <location>
        <begin position="761"/>
        <end position="879"/>
    </location>
</feature>
<feature type="compositionally biased region" description="Low complexity" evidence="2">
    <location>
        <begin position="161"/>
        <end position="174"/>
    </location>
</feature>
<organism evidence="4 5">
    <name type="scientific">Multifurca ochricompacta</name>
    <dbReference type="NCBI Taxonomy" id="376703"/>
    <lineage>
        <taxon>Eukaryota</taxon>
        <taxon>Fungi</taxon>
        <taxon>Dikarya</taxon>
        <taxon>Basidiomycota</taxon>
        <taxon>Agaricomycotina</taxon>
        <taxon>Agaricomycetes</taxon>
        <taxon>Russulales</taxon>
        <taxon>Russulaceae</taxon>
        <taxon>Multifurca</taxon>
    </lineage>
</organism>
<reference evidence="4" key="1">
    <citation type="journal article" date="2022" name="New Phytol.">
        <title>Evolutionary transition to the ectomycorrhizal habit in the genomes of a hyperdiverse lineage of mushroom-forming fungi.</title>
        <authorList>
            <person name="Looney B."/>
            <person name="Miyauchi S."/>
            <person name="Morin E."/>
            <person name="Drula E."/>
            <person name="Courty P.E."/>
            <person name="Kohler A."/>
            <person name="Kuo A."/>
            <person name="LaButti K."/>
            <person name="Pangilinan J."/>
            <person name="Lipzen A."/>
            <person name="Riley R."/>
            <person name="Andreopoulos W."/>
            <person name="He G."/>
            <person name="Johnson J."/>
            <person name="Nolan M."/>
            <person name="Tritt A."/>
            <person name="Barry K.W."/>
            <person name="Grigoriev I.V."/>
            <person name="Nagy L.G."/>
            <person name="Hibbett D."/>
            <person name="Henrissat B."/>
            <person name="Matheny P.B."/>
            <person name="Labbe J."/>
            <person name="Martin F.M."/>
        </authorList>
    </citation>
    <scope>NUCLEOTIDE SEQUENCE</scope>
    <source>
        <strain evidence="4">BPL690</strain>
    </source>
</reference>
<feature type="transmembrane region" description="Helical" evidence="3">
    <location>
        <begin position="887"/>
        <end position="909"/>
    </location>
</feature>
<proteinExistence type="predicted"/>
<evidence type="ECO:0000256" key="2">
    <source>
        <dbReference type="SAM" id="MobiDB-lite"/>
    </source>
</evidence>
<gene>
    <name evidence="4" type="ORF">B0F90DRAFT_1621431</name>
</gene>
<comment type="caution">
    <text evidence="4">The sequence shown here is derived from an EMBL/GenBank/DDBJ whole genome shotgun (WGS) entry which is preliminary data.</text>
</comment>
<keyword evidence="3" id="KW-0472">Membrane</keyword>
<feature type="non-terminal residue" evidence="4">
    <location>
        <position position="910"/>
    </location>
</feature>
<sequence>QILHSGKFGTGITKALSPPISKSTNTPAAVTGKLSTTEASSTFKPLSVSNPATKKSPVSTSGPISKAAMPPKLSTPTPSVPASARRTSLAPTKPTAPPARSSTLSGSSSGKLPSTVSSSSAPKPSSAAPSRASVVSPDSTASAKSAVTPRPRASVSEGVLSKKSAGSKGSLTPSTKPPTPATARPGRIPGAGSISSLKEVKEDGAALIEIQNKLNEATASLDLKSNTISELEYQIEELKVSVDSITADLEAARQNVEDAELAKAAADKDLAEAKAALATLHTDGDKLRQLPHELETAKMAAVEQSALIETLRAQIQTLQNEVDEARENLEALRAAHSNDSDIVAAAEIDRQALVKAKADLEAISIEAAALKTAQAEALGVAAAKISTLELQGSLAEALATEVDSLRAEKEETSNKLSELEVEILELKEAQELAEEERGKSNAQIRALHAEVARAAEATDKAVREAVAKESAAAEHLDEAKKQHADALALAAQETKKLSERLHVLQAEIGELRNNLEAANAAAASTAEEHTHRLLEAEKAHQARQDELTAEIERVSAELEAQEAMYNAKVQIVKDEHSQHLQQAFERAKNEAGDAHGQDLQTLREKSEVAIEQLQSSHLATVEGLKAEHEAALASGAQTFQKQQSSLTLELKATSEDLAKAKATLSASLQEVETLKVQLEETRQAVQAAVSAAAADQDADTARLNKELSNARDDLNGLNEVFRATQESMQEMSKNHHMELEEAAKGRAEEVSKLRAVHDAEIQSLVADKSNLVTKLSDLEGELVTLRASAASAEAASSPKRNGSAAVPVETVTKEELQRMHEAHNLKINDLQAQHDKDVRYFQEQLDDAVARANRAEQDLERKKMEIAYLEQDQEESQDQITRYVKLFGFKSFLGSLAVIAGSGVFLTWLR</sequence>
<feature type="compositionally biased region" description="Low complexity" evidence="2">
    <location>
        <begin position="101"/>
        <end position="139"/>
    </location>
</feature>
<evidence type="ECO:0000313" key="4">
    <source>
        <dbReference type="EMBL" id="KAI0307708.1"/>
    </source>
</evidence>
<feature type="coiled-coil region" evidence="1">
    <location>
        <begin position="395"/>
        <end position="439"/>
    </location>
</feature>
<feature type="coiled-coil region" evidence="1">
    <location>
        <begin position="657"/>
        <end position="720"/>
    </location>
</feature>
<evidence type="ECO:0000313" key="5">
    <source>
        <dbReference type="Proteomes" id="UP001203297"/>
    </source>
</evidence>